<protein>
    <submittedName>
        <fullName evidence="6">Putative ABC-type sugar transport system periplasmic component-like protein</fullName>
    </submittedName>
</protein>
<dbReference type="InterPro" id="IPR025997">
    <property type="entry name" value="SBP_2_dom"/>
</dbReference>
<evidence type="ECO:0000313" key="6">
    <source>
        <dbReference type="EMBL" id="CCH77472.1"/>
    </source>
</evidence>
<evidence type="ECO:0000256" key="2">
    <source>
        <dbReference type="ARBA" id="ARBA00007639"/>
    </source>
</evidence>
<dbReference type="PANTHER" id="PTHR46847">
    <property type="entry name" value="D-ALLOSE-BINDING PERIPLASMIC PROTEIN-RELATED"/>
    <property type="match status" value="1"/>
</dbReference>
<sequence>MTIRTRSLAAATATLSALTMVSACAVTQKADSATTTGETQIAFLTASSANTWLTASLKAMNEDAAKQNVKITVFDAKFQPGTASKQIEDVIAAKKYKGIVLATVDGSAAIPAVQDALDAGLKVVVLNQVVGTKLDTADPQVAGISASVLAPPQATGERLGKLTVKACAETKPCDVVYMYGTKGTPFDDAVRKGFDAQIAGDGAIKVVADAEGGFLGTDQPRKATQDVIQAHPSFDVLVGSGDQQIRGALLALTDAGKTKVKVIGVGGSEPAIAGVKDGTWWGDVAGAPVTEGHAAFAAMMDAVKNGKDEGGVDVTDQLVDNGLITKANVDKFTAQWPG</sequence>
<evidence type="ECO:0000256" key="4">
    <source>
        <dbReference type="SAM" id="SignalP"/>
    </source>
</evidence>
<dbReference type="AlphaFoldDB" id="A0A077LX55"/>
<name>A0A077LX55_9MICO</name>
<dbReference type="InterPro" id="IPR028082">
    <property type="entry name" value="Peripla_BP_I"/>
</dbReference>
<organism evidence="6 7">
    <name type="scientific">Nostocoides japonicum T1-X7</name>
    <dbReference type="NCBI Taxonomy" id="1194083"/>
    <lineage>
        <taxon>Bacteria</taxon>
        <taxon>Bacillati</taxon>
        <taxon>Actinomycetota</taxon>
        <taxon>Actinomycetes</taxon>
        <taxon>Micrococcales</taxon>
        <taxon>Intrasporangiaceae</taxon>
        <taxon>Nostocoides</taxon>
    </lineage>
</organism>
<evidence type="ECO:0000313" key="7">
    <source>
        <dbReference type="Proteomes" id="UP000035721"/>
    </source>
</evidence>
<dbReference type="OrthoDB" id="9813037at2"/>
<accession>A0A077LX55</accession>
<dbReference type="CDD" id="cd01536">
    <property type="entry name" value="PBP1_ABC_sugar_binding-like"/>
    <property type="match status" value="1"/>
</dbReference>
<dbReference type="SUPFAM" id="SSF53822">
    <property type="entry name" value="Periplasmic binding protein-like I"/>
    <property type="match status" value="1"/>
</dbReference>
<evidence type="ECO:0000256" key="1">
    <source>
        <dbReference type="ARBA" id="ARBA00004196"/>
    </source>
</evidence>
<gene>
    <name evidence="6" type="ORF">BN12_20015</name>
</gene>
<dbReference type="RefSeq" id="WP_053079914.1">
    <property type="nucleotide sequence ID" value="NZ_HF570958.1"/>
</dbReference>
<keyword evidence="7" id="KW-1185">Reference proteome</keyword>
<dbReference type="EMBL" id="CAJB01000112">
    <property type="protein sequence ID" value="CCH77472.1"/>
    <property type="molecule type" value="Genomic_DNA"/>
</dbReference>
<dbReference type="PROSITE" id="PS51257">
    <property type="entry name" value="PROKAR_LIPOPROTEIN"/>
    <property type="match status" value="1"/>
</dbReference>
<evidence type="ECO:0000259" key="5">
    <source>
        <dbReference type="Pfam" id="PF13407"/>
    </source>
</evidence>
<dbReference type="Gene3D" id="3.40.50.2300">
    <property type="match status" value="2"/>
</dbReference>
<dbReference type="GO" id="GO:0030246">
    <property type="term" value="F:carbohydrate binding"/>
    <property type="evidence" value="ECO:0007669"/>
    <property type="project" value="UniProtKB-ARBA"/>
</dbReference>
<dbReference type="PANTHER" id="PTHR46847:SF1">
    <property type="entry name" value="D-ALLOSE-BINDING PERIPLASMIC PROTEIN-RELATED"/>
    <property type="match status" value="1"/>
</dbReference>
<feature type="domain" description="Periplasmic binding protein" evidence="5">
    <location>
        <begin position="41"/>
        <end position="307"/>
    </location>
</feature>
<dbReference type="Proteomes" id="UP000035721">
    <property type="component" value="Unassembled WGS sequence"/>
</dbReference>
<keyword evidence="3 4" id="KW-0732">Signal</keyword>
<keyword evidence="6" id="KW-0762">Sugar transport</keyword>
<comment type="similarity">
    <text evidence="2">Belongs to the bacterial solute-binding protein 2 family.</text>
</comment>
<reference evidence="6 7" key="1">
    <citation type="journal article" date="2013" name="ISME J.">
        <title>A metabolic model for members of the genus Tetrasphaera involved in enhanced biological phosphorus removal.</title>
        <authorList>
            <person name="Kristiansen R."/>
            <person name="Nguyen H.T.T."/>
            <person name="Saunders A.M."/>
            <person name="Nielsen J.L."/>
            <person name="Wimmer R."/>
            <person name="Le V.Q."/>
            <person name="McIlroy S.J."/>
            <person name="Petrovski S."/>
            <person name="Seviour R.J."/>
            <person name="Calteau A."/>
            <person name="Nielsen K.L."/>
            <person name="Nielsen P.H."/>
        </authorList>
    </citation>
    <scope>NUCLEOTIDE SEQUENCE [LARGE SCALE GENOMIC DNA]</scope>
    <source>
        <strain evidence="6 7">T1-X7</strain>
    </source>
</reference>
<proteinExistence type="inferred from homology"/>
<keyword evidence="6" id="KW-0813">Transport</keyword>
<comment type="subcellular location">
    <subcellularLocation>
        <location evidence="1">Cell envelope</location>
    </subcellularLocation>
</comment>
<dbReference type="STRING" id="1194083.BN12_20015"/>
<feature type="chain" id="PRO_5001720981" evidence="4">
    <location>
        <begin position="26"/>
        <end position="338"/>
    </location>
</feature>
<comment type="caution">
    <text evidence="6">The sequence shown here is derived from an EMBL/GenBank/DDBJ whole genome shotgun (WGS) entry which is preliminary data.</text>
</comment>
<feature type="signal peptide" evidence="4">
    <location>
        <begin position="1"/>
        <end position="25"/>
    </location>
</feature>
<dbReference type="Pfam" id="PF13407">
    <property type="entry name" value="Peripla_BP_4"/>
    <property type="match status" value="1"/>
</dbReference>
<evidence type="ECO:0000256" key="3">
    <source>
        <dbReference type="ARBA" id="ARBA00022729"/>
    </source>
</evidence>
<dbReference type="GO" id="GO:0030313">
    <property type="term" value="C:cell envelope"/>
    <property type="evidence" value="ECO:0007669"/>
    <property type="project" value="UniProtKB-SubCell"/>
</dbReference>